<keyword evidence="4 15" id="KW-0723">Serine/threonine-protein kinase</keyword>
<dbReference type="InterPro" id="IPR000333">
    <property type="entry name" value="TGFB_receptor"/>
</dbReference>
<proteinExistence type="inferred from homology"/>
<evidence type="ECO:0000256" key="14">
    <source>
        <dbReference type="PROSITE-ProRule" id="PRU10141"/>
    </source>
</evidence>
<feature type="binding site" evidence="14">
    <location>
        <position position="42"/>
    </location>
    <ligand>
        <name>ATP</name>
        <dbReference type="ChEBI" id="CHEBI:30616"/>
    </ligand>
</feature>
<dbReference type="Proteomes" id="UP000549394">
    <property type="component" value="Unassembled WGS sequence"/>
</dbReference>
<evidence type="ECO:0000256" key="10">
    <source>
        <dbReference type="ARBA" id="ARBA00022840"/>
    </source>
</evidence>
<keyword evidence="18" id="KW-1185">Reference proteome</keyword>
<organism evidence="17 18">
    <name type="scientific">Dimorphilus gyrociliatus</name>
    <dbReference type="NCBI Taxonomy" id="2664684"/>
    <lineage>
        <taxon>Eukaryota</taxon>
        <taxon>Metazoa</taxon>
        <taxon>Spiralia</taxon>
        <taxon>Lophotrochozoa</taxon>
        <taxon>Annelida</taxon>
        <taxon>Polychaeta</taxon>
        <taxon>Polychaeta incertae sedis</taxon>
        <taxon>Dinophilidae</taxon>
        <taxon>Dimorphilus</taxon>
    </lineage>
</organism>
<evidence type="ECO:0000256" key="2">
    <source>
        <dbReference type="ARBA" id="ARBA00009605"/>
    </source>
</evidence>
<dbReference type="SUPFAM" id="SSF56112">
    <property type="entry name" value="Protein kinase-like (PK-like)"/>
    <property type="match status" value="1"/>
</dbReference>
<dbReference type="PIRSF" id="PIRSF000654">
    <property type="entry name" value="Integrin-linked_kinase"/>
    <property type="match status" value="1"/>
</dbReference>
<dbReference type="GO" id="GO:0071363">
    <property type="term" value="P:cellular response to growth factor stimulus"/>
    <property type="evidence" value="ECO:0007669"/>
    <property type="project" value="TreeGrafter"/>
</dbReference>
<dbReference type="GO" id="GO:0043235">
    <property type="term" value="C:receptor complex"/>
    <property type="evidence" value="ECO:0007669"/>
    <property type="project" value="TreeGrafter"/>
</dbReference>
<keyword evidence="13" id="KW-0675">Receptor</keyword>
<dbReference type="EMBL" id="CAJFCJ010000012">
    <property type="protein sequence ID" value="CAD5120048.1"/>
    <property type="molecule type" value="Genomic_DNA"/>
</dbReference>
<protein>
    <recommendedName>
        <fullName evidence="3">receptor protein serine/threonine kinase</fullName>
        <ecNumber evidence="3">2.7.11.30</ecNumber>
    </recommendedName>
</protein>
<dbReference type="Gene3D" id="1.10.510.10">
    <property type="entry name" value="Transferase(Phosphotransferase) domain 1"/>
    <property type="match status" value="1"/>
</dbReference>
<dbReference type="GO" id="GO:0004675">
    <property type="term" value="F:transmembrane receptor protein serine/threonine kinase activity"/>
    <property type="evidence" value="ECO:0007669"/>
    <property type="project" value="UniProtKB-EC"/>
</dbReference>
<dbReference type="EC" id="2.7.11.30" evidence="3"/>
<evidence type="ECO:0000313" key="18">
    <source>
        <dbReference type="Proteomes" id="UP000549394"/>
    </source>
</evidence>
<evidence type="ECO:0000256" key="12">
    <source>
        <dbReference type="ARBA" id="ARBA00023136"/>
    </source>
</evidence>
<dbReference type="InterPro" id="IPR000719">
    <property type="entry name" value="Prot_kinase_dom"/>
</dbReference>
<keyword evidence="6" id="KW-0812">Transmembrane</keyword>
<keyword evidence="10 14" id="KW-0067">ATP-binding</keyword>
<keyword evidence="5" id="KW-0808">Transferase</keyword>
<dbReference type="GO" id="GO:0005524">
    <property type="term" value="F:ATP binding"/>
    <property type="evidence" value="ECO:0007669"/>
    <property type="project" value="UniProtKB-UniRule"/>
</dbReference>
<dbReference type="PANTHER" id="PTHR23255">
    <property type="entry name" value="TRANSFORMING GROWTH FACTOR-BETA RECEPTOR TYPE I AND II"/>
    <property type="match status" value="1"/>
</dbReference>
<evidence type="ECO:0000256" key="5">
    <source>
        <dbReference type="ARBA" id="ARBA00022679"/>
    </source>
</evidence>
<keyword evidence="9" id="KW-0418">Kinase</keyword>
<keyword evidence="11" id="KW-1133">Transmembrane helix</keyword>
<dbReference type="Pfam" id="PF00069">
    <property type="entry name" value="Pkinase"/>
    <property type="match status" value="1"/>
</dbReference>
<evidence type="ECO:0000256" key="1">
    <source>
        <dbReference type="ARBA" id="ARBA00004479"/>
    </source>
</evidence>
<dbReference type="PROSITE" id="PS50011">
    <property type="entry name" value="PROTEIN_KINASE_DOM"/>
    <property type="match status" value="1"/>
</dbReference>
<dbReference type="Gene3D" id="3.30.200.20">
    <property type="entry name" value="Phosphorylase Kinase, domain 1"/>
    <property type="match status" value="1"/>
</dbReference>
<keyword evidence="8 14" id="KW-0547">Nucleotide-binding</keyword>
<evidence type="ECO:0000256" key="13">
    <source>
        <dbReference type="ARBA" id="ARBA00023170"/>
    </source>
</evidence>
<dbReference type="OrthoDB" id="6277433at2759"/>
<evidence type="ECO:0000259" key="16">
    <source>
        <dbReference type="PROSITE" id="PS50011"/>
    </source>
</evidence>
<evidence type="ECO:0000256" key="7">
    <source>
        <dbReference type="ARBA" id="ARBA00022729"/>
    </source>
</evidence>
<evidence type="ECO:0000313" key="17">
    <source>
        <dbReference type="EMBL" id="CAD5120048.1"/>
    </source>
</evidence>
<evidence type="ECO:0000256" key="4">
    <source>
        <dbReference type="ARBA" id="ARBA00022527"/>
    </source>
</evidence>
<gene>
    <name evidence="17" type="ORF">DGYR_LOCUS8204</name>
</gene>
<dbReference type="InterPro" id="IPR008271">
    <property type="entry name" value="Ser/Thr_kinase_AS"/>
</dbReference>
<name>A0A7I8VVR7_9ANNE</name>
<dbReference type="AlphaFoldDB" id="A0A7I8VVR7"/>
<evidence type="ECO:0000256" key="11">
    <source>
        <dbReference type="ARBA" id="ARBA00022989"/>
    </source>
</evidence>
<feature type="domain" description="Protein kinase" evidence="16">
    <location>
        <begin position="15"/>
        <end position="311"/>
    </location>
</feature>
<accession>A0A7I8VVR7</accession>
<comment type="similarity">
    <text evidence="2">Belongs to the protein kinase superfamily. TKL Ser/Thr protein kinase family. TGFB receptor subfamily.</text>
</comment>
<evidence type="ECO:0000256" key="8">
    <source>
        <dbReference type="ARBA" id="ARBA00022741"/>
    </source>
</evidence>
<comment type="subcellular location">
    <subcellularLocation>
        <location evidence="1">Membrane</location>
        <topology evidence="1">Single-pass type I membrane protein</topology>
    </subcellularLocation>
</comment>
<sequence length="311" mass="36024">MGLPYLMHRTVANEIRLSHTIGRGKFGEVWKGSLHGDDVAIKIFYSLNEKSWNRECQIYNTVLPRHETILAYLASDITSRHSLTQFWLITQYHSNGSVFDYLQERKISTTDLLRIIQSAAAGLAYLHTEIFGKERKPALAHRDFKSNNVLIKDDLRCCIADFGVSVLYYSDTKMINLGNLPKLIAGTKRYLSPEILDGTLESSNFDCYKKSDVYAFGLFLWEIYHRWELVKNSSKTYNLAYYENISHDTSIGKIRQIVCQNRCRPVFSDCEETEMLLGKKLQKISIECWAHEYDARLSSLRIKKTLNKLMH</sequence>
<reference evidence="17 18" key="1">
    <citation type="submission" date="2020-08" db="EMBL/GenBank/DDBJ databases">
        <authorList>
            <person name="Hejnol A."/>
        </authorList>
    </citation>
    <scope>NUCLEOTIDE SEQUENCE [LARGE SCALE GENOMIC DNA]</scope>
</reference>
<evidence type="ECO:0000256" key="9">
    <source>
        <dbReference type="ARBA" id="ARBA00022777"/>
    </source>
</evidence>
<dbReference type="InterPro" id="IPR011009">
    <property type="entry name" value="Kinase-like_dom_sf"/>
</dbReference>
<keyword evidence="12" id="KW-0472">Membrane</keyword>
<dbReference type="PROSITE" id="PS00107">
    <property type="entry name" value="PROTEIN_KINASE_ATP"/>
    <property type="match status" value="1"/>
</dbReference>
<evidence type="ECO:0000256" key="6">
    <source>
        <dbReference type="ARBA" id="ARBA00022692"/>
    </source>
</evidence>
<dbReference type="InterPro" id="IPR017441">
    <property type="entry name" value="Protein_kinase_ATP_BS"/>
</dbReference>
<keyword evidence="7" id="KW-0732">Signal</keyword>
<dbReference type="PANTHER" id="PTHR23255:SF72">
    <property type="entry name" value="RECEPTOR PROTEIN SERINE_THREONINE KINASE"/>
    <property type="match status" value="1"/>
</dbReference>
<dbReference type="GO" id="GO:0005886">
    <property type="term" value="C:plasma membrane"/>
    <property type="evidence" value="ECO:0007669"/>
    <property type="project" value="TreeGrafter"/>
</dbReference>
<evidence type="ECO:0000256" key="15">
    <source>
        <dbReference type="RuleBase" id="RU000304"/>
    </source>
</evidence>
<evidence type="ECO:0000256" key="3">
    <source>
        <dbReference type="ARBA" id="ARBA00012401"/>
    </source>
</evidence>
<dbReference type="PROSITE" id="PS00108">
    <property type="entry name" value="PROTEIN_KINASE_ST"/>
    <property type="match status" value="1"/>
</dbReference>
<comment type="caution">
    <text evidence="17">The sequence shown here is derived from an EMBL/GenBank/DDBJ whole genome shotgun (WGS) entry which is preliminary data.</text>
</comment>